<dbReference type="EMBL" id="LWDX02072234">
    <property type="protein sequence ID" value="OEL13798.1"/>
    <property type="molecule type" value="Genomic_DNA"/>
</dbReference>
<gene>
    <name evidence="3" type="ORF">BAE44_0025183</name>
</gene>
<proteinExistence type="predicted"/>
<dbReference type="Proteomes" id="UP000095767">
    <property type="component" value="Unassembled WGS sequence"/>
</dbReference>
<feature type="region of interest" description="Disordered" evidence="1">
    <location>
        <begin position="55"/>
        <end position="82"/>
    </location>
</feature>
<evidence type="ECO:0000256" key="2">
    <source>
        <dbReference type="SAM" id="SignalP"/>
    </source>
</evidence>
<organism evidence="3 4">
    <name type="scientific">Dichanthelium oligosanthes</name>
    <dbReference type="NCBI Taxonomy" id="888268"/>
    <lineage>
        <taxon>Eukaryota</taxon>
        <taxon>Viridiplantae</taxon>
        <taxon>Streptophyta</taxon>
        <taxon>Embryophyta</taxon>
        <taxon>Tracheophyta</taxon>
        <taxon>Spermatophyta</taxon>
        <taxon>Magnoliopsida</taxon>
        <taxon>Liliopsida</taxon>
        <taxon>Poales</taxon>
        <taxon>Poaceae</taxon>
        <taxon>PACMAD clade</taxon>
        <taxon>Panicoideae</taxon>
        <taxon>Panicodae</taxon>
        <taxon>Paniceae</taxon>
        <taxon>Dichantheliinae</taxon>
        <taxon>Dichanthelium</taxon>
    </lineage>
</organism>
<keyword evidence="4" id="KW-1185">Reference proteome</keyword>
<name>A0A1E5ULT7_9POAL</name>
<comment type="caution">
    <text evidence="3">The sequence shown here is derived from an EMBL/GenBank/DDBJ whole genome shotgun (WGS) entry which is preliminary data.</text>
</comment>
<feature type="chain" id="PRO_5009187154" evidence="2">
    <location>
        <begin position="21"/>
        <end position="82"/>
    </location>
</feature>
<reference evidence="3 4" key="1">
    <citation type="submission" date="2016-09" db="EMBL/GenBank/DDBJ databases">
        <title>The draft genome of Dichanthelium oligosanthes: A C3 panicoid grass species.</title>
        <authorList>
            <person name="Studer A.J."/>
            <person name="Schnable J.C."/>
            <person name="Brutnell T.P."/>
        </authorList>
    </citation>
    <scope>NUCLEOTIDE SEQUENCE [LARGE SCALE GENOMIC DNA]</scope>
    <source>
        <strain evidence="4">cv. Kellogg 1175</strain>
        <tissue evidence="3">Leaf</tissue>
    </source>
</reference>
<keyword evidence="2" id="KW-0732">Signal</keyword>
<sequence>MVRAAAVAVLLMQCCNVILAARPLPPAAAAGDDGGGWQLRQQGAVALTMQVLEGPKCPGQGNRSGHQDRNYPTPGNCPPQAK</sequence>
<protein>
    <submittedName>
        <fullName evidence="3">Uncharacterized protein</fullName>
    </submittedName>
</protein>
<evidence type="ECO:0000313" key="4">
    <source>
        <dbReference type="Proteomes" id="UP000095767"/>
    </source>
</evidence>
<evidence type="ECO:0000313" key="3">
    <source>
        <dbReference type="EMBL" id="OEL13798.1"/>
    </source>
</evidence>
<evidence type="ECO:0000256" key="1">
    <source>
        <dbReference type="SAM" id="MobiDB-lite"/>
    </source>
</evidence>
<accession>A0A1E5ULT7</accession>
<feature type="signal peptide" evidence="2">
    <location>
        <begin position="1"/>
        <end position="20"/>
    </location>
</feature>
<dbReference type="AlphaFoldDB" id="A0A1E5ULT7"/>